<proteinExistence type="inferred from homology"/>
<dbReference type="InterPro" id="IPR007695">
    <property type="entry name" value="DNA_mismatch_repair_MutS-lik_N"/>
</dbReference>
<dbReference type="SUPFAM" id="SSF53150">
    <property type="entry name" value="DNA repair protein MutS, domain II"/>
    <property type="match status" value="1"/>
</dbReference>
<dbReference type="PROSITE" id="PS00486">
    <property type="entry name" value="DNA_MISMATCH_REPAIR_2"/>
    <property type="match status" value="1"/>
</dbReference>
<dbReference type="InterPro" id="IPR007696">
    <property type="entry name" value="DNA_mismatch_repair_MutS_core"/>
</dbReference>
<dbReference type="EMBL" id="DSJL01000011">
    <property type="protein sequence ID" value="HEF66109.1"/>
    <property type="molecule type" value="Genomic_DNA"/>
</dbReference>
<dbReference type="InterPro" id="IPR036187">
    <property type="entry name" value="DNA_mismatch_repair_MutS_sf"/>
</dbReference>
<dbReference type="Pfam" id="PF05188">
    <property type="entry name" value="MutS_II"/>
    <property type="match status" value="1"/>
</dbReference>
<dbReference type="SMART" id="SM00533">
    <property type="entry name" value="MUTSd"/>
    <property type="match status" value="1"/>
</dbReference>
<dbReference type="InterPro" id="IPR045076">
    <property type="entry name" value="MutS"/>
</dbReference>
<dbReference type="InterPro" id="IPR027417">
    <property type="entry name" value="P-loop_NTPase"/>
</dbReference>
<dbReference type="Pfam" id="PF05190">
    <property type="entry name" value="MutS_IV"/>
    <property type="match status" value="1"/>
</dbReference>
<evidence type="ECO:0000256" key="6">
    <source>
        <dbReference type="ARBA" id="ARBA00023125"/>
    </source>
</evidence>
<dbReference type="CDD" id="cd03284">
    <property type="entry name" value="ABC_MutS1"/>
    <property type="match status" value="1"/>
</dbReference>
<dbReference type="NCBIfam" id="TIGR01070">
    <property type="entry name" value="mutS1"/>
    <property type="match status" value="1"/>
</dbReference>
<keyword evidence="3 9" id="KW-0547">Nucleotide-binding</keyword>
<evidence type="ECO:0000259" key="12">
    <source>
        <dbReference type="PROSITE" id="PS00486"/>
    </source>
</evidence>
<dbReference type="HAMAP" id="MF_00096">
    <property type="entry name" value="MutS"/>
    <property type="match status" value="1"/>
</dbReference>
<evidence type="ECO:0000256" key="1">
    <source>
        <dbReference type="ARBA" id="ARBA00006271"/>
    </source>
</evidence>
<dbReference type="PANTHER" id="PTHR11361:SF34">
    <property type="entry name" value="DNA MISMATCH REPAIR PROTEIN MSH1, MITOCHONDRIAL"/>
    <property type="match status" value="1"/>
</dbReference>
<evidence type="ECO:0000256" key="7">
    <source>
        <dbReference type="ARBA" id="ARBA00023204"/>
    </source>
</evidence>
<dbReference type="GO" id="GO:0005829">
    <property type="term" value="C:cytosol"/>
    <property type="evidence" value="ECO:0007669"/>
    <property type="project" value="TreeGrafter"/>
</dbReference>
<comment type="caution">
    <text evidence="13">The sequence shown here is derived from an EMBL/GenBank/DDBJ whole genome shotgun (WGS) entry which is preliminary data.</text>
</comment>
<evidence type="ECO:0000256" key="9">
    <source>
        <dbReference type="HAMAP-Rule" id="MF_00096"/>
    </source>
</evidence>
<dbReference type="InterPro" id="IPR000432">
    <property type="entry name" value="DNA_mismatch_repair_MutS_C"/>
</dbReference>
<keyword evidence="7 9" id="KW-0234">DNA repair</keyword>
<dbReference type="Gene3D" id="3.30.420.110">
    <property type="entry name" value="MutS, connector domain"/>
    <property type="match status" value="1"/>
</dbReference>
<dbReference type="InterPro" id="IPR007860">
    <property type="entry name" value="DNA_mmatch_repair_MutS_con_dom"/>
</dbReference>
<dbReference type="Pfam" id="PF01624">
    <property type="entry name" value="MutS_I"/>
    <property type="match status" value="1"/>
</dbReference>
<evidence type="ECO:0000256" key="11">
    <source>
        <dbReference type="SAM" id="MobiDB-lite"/>
    </source>
</evidence>
<feature type="region of interest" description="Disordered" evidence="11">
    <location>
        <begin position="1"/>
        <end position="21"/>
    </location>
</feature>
<evidence type="ECO:0000256" key="3">
    <source>
        <dbReference type="ARBA" id="ARBA00022741"/>
    </source>
</evidence>
<evidence type="ECO:0000256" key="4">
    <source>
        <dbReference type="ARBA" id="ARBA00022763"/>
    </source>
</evidence>
<gene>
    <name evidence="9 13" type="primary">mutS</name>
    <name evidence="13" type="ORF">ENP47_11020</name>
</gene>
<reference evidence="13" key="1">
    <citation type="journal article" date="2020" name="mSystems">
        <title>Genome- and Community-Level Interaction Insights into Carbon Utilization and Element Cycling Functions of Hydrothermarchaeota in Hydrothermal Sediment.</title>
        <authorList>
            <person name="Zhou Z."/>
            <person name="Liu Y."/>
            <person name="Xu W."/>
            <person name="Pan J."/>
            <person name="Luo Z.H."/>
            <person name="Li M."/>
        </authorList>
    </citation>
    <scope>NUCLEOTIDE SEQUENCE [LARGE SCALE GENOMIC DNA]</scope>
    <source>
        <strain evidence="13">SpSt-222</strain>
    </source>
</reference>
<dbReference type="SUPFAM" id="SSF52540">
    <property type="entry name" value="P-loop containing nucleoside triphosphate hydrolases"/>
    <property type="match status" value="1"/>
</dbReference>
<dbReference type="Gene3D" id="3.40.1170.10">
    <property type="entry name" value="DNA repair protein MutS, domain I"/>
    <property type="match status" value="1"/>
</dbReference>
<dbReference type="InterPro" id="IPR016151">
    <property type="entry name" value="DNA_mismatch_repair_MutS_N"/>
</dbReference>
<feature type="domain" description="DNA mismatch repair proteins mutS family" evidence="12">
    <location>
        <begin position="701"/>
        <end position="717"/>
    </location>
</feature>
<dbReference type="Pfam" id="PF00488">
    <property type="entry name" value="MutS_V"/>
    <property type="match status" value="1"/>
</dbReference>
<dbReference type="GO" id="GO:0003684">
    <property type="term" value="F:damaged DNA binding"/>
    <property type="evidence" value="ECO:0007669"/>
    <property type="project" value="UniProtKB-UniRule"/>
</dbReference>
<organism evidence="13">
    <name type="scientific">Thermomicrobium roseum</name>
    <dbReference type="NCBI Taxonomy" id="500"/>
    <lineage>
        <taxon>Bacteria</taxon>
        <taxon>Pseudomonadati</taxon>
        <taxon>Thermomicrobiota</taxon>
        <taxon>Thermomicrobia</taxon>
        <taxon>Thermomicrobiales</taxon>
        <taxon>Thermomicrobiaceae</taxon>
        <taxon>Thermomicrobium</taxon>
    </lineage>
</organism>
<dbReference type="Gene3D" id="1.10.1420.10">
    <property type="match status" value="2"/>
</dbReference>
<dbReference type="InterPro" id="IPR036678">
    <property type="entry name" value="MutS_con_dom_sf"/>
</dbReference>
<feature type="binding site" evidence="9">
    <location>
        <begin position="627"/>
        <end position="634"/>
    </location>
    <ligand>
        <name>ATP</name>
        <dbReference type="ChEBI" id="CHEBI:30616"/>
    </ligand>
</feature>
<dbReference type="GO" id="GO:0005524">
    <property type="term" value="F:ATP binding"/>
    <property type="evidence" value="ECO:0007669"/>
    <property type="project" value="UniProtKB-UniRule"/>
</dbReference>
<evidence type="ECO:0000256" key="5">
    <source>
        <dbReference type="ARBA" id="ARBA00022840"/>
    </source>
</evidence>
<dbReference type="Gene3D" id="3.40.50.300">
    <property type="entry name" value="P-loop containing nucleotide triphosphate hydrolases"/>
    <property type="match status" value="1"/>
</dbReference>
<dbReference type="InterPro" id="IPR007861">
    <property type="entry name" value="DNA_mismatch_repair_MutS_clamp"/>
</dbReference>
<dbReference type="InterPro" id="IPR005748">
    <property type="entry name" value="DNA_mismatch_repair_MutS"/>
</dbReference>
<accession>A0A7C1XJV7</accession>
<dbReference type="SUPFAM" id="SSF55271">
    <property type="entry name" value="DNA repair protein MutS, domain I"/>
    <property type="match status" value="1"/>
</dbReference>
<dbReference type="NCBIfam" id="NF003810">
    <property type="entry name" value="PRK05399.1"/>
    <property type="match status" value="1"/>
</dbReference>
<keyword evidence="5 9" id="KW-0067">ATP-binding</keyword>
<dbReference type="GO" id="GO:0006298">
    <property type="term" value="P:mismatch repair"/>
    <property type="evidence" value="ECO:0007669"/>
    <property type="project" value="UniProtKB-UniRule"/>
</dbReference>
<dbReference type="GO" id="GO:0140664">
    <property type="term" value="F:ATP-dependent DNA damage sensor activity"/>
    <property type="evidence" value="ECO:0007669"/>
    <property type="project" value="InterPro"/>
</dbReference>
<dbReference type="Pfam" id="PF05192">
    <property type="entry name" value="MutS_III"/>
    <property type="match status" value="1"/>
</dbReference>
<dbReference type="GO" id="GO:0030983">
    <property type="term" value="F:mismatched DNA binding"/>
    <property type="evidence" value="ECO:0007669"/>
    <property type="project" value="InterPro"/>
</dbReference>
<dbReference type="PANTHER" id="PTHR11361">
    <property type="entry name" value="DNA MISMATCH REPAIR PROTEIN MUTS FAMILY MEMBER"/>
    <property type="match status" value="1"/>
</dbReference>
<name>A0A7C1XJV7_THERO</name>
<dbReference type="PIRSF" id="PIRSF037677">
    <property type="entry name" value="DNA_mis_repair_Msh6"/>
    <property type="match status" value="1"/>
</dbReference>
<dbReference type="FunFam" id="3.40.50.300:FF:000870">
    <property type="entry name" value="MutS protein homolog 4"/>
    <property type="match status" value="1"/>
</dbReference>
<keyword evidence="4 9" id="KW-0227">DNA damage</keyword>
<comment type="similarity">
    <text evidence="1 9 10">Belongs to the DNA mismatch repair MutS family.</text>
</comment>
<dbReference type="SMART" id="SM00534">
    <property type="entry name" value="MUTSac"/>
    <property type="match status" value="1"/>
</dbReference>
<comment type="function">
    <text evidence="8 9">This protein is involved in the repair of mismatches in DNA. It is possible that it carries out the mismatch recognition step. This protein has a weak ATPase activity.</text>
</comment>
<dbReference type="SUPFAM" id="SSF48334">
    <property type="entry name" value="DNA repair protein MutS, domain III"/>
    <property type="match status" value="1"/>
</dbReference>
<keyword evidence="6 9" id="KW-0238">DNA-binding</keyword>
<evidence type="ECO:0000313" key="13">
    <source>
        <dbReference type="EMBL" id="HEF66109.1"/>
    </source>
</evidence>
<protein>
    <recommendedName>
        <fullName evidence="2 9">DNA mismatch repair protein MutS</fullName>
    </recommendedName>
</protein>
<evidence type="ECO:0000256" key="8">
    <source>
        <dbReference type="ARBA" id="ARBA00024647"/>
    </source>
</evidence>
<dbReference type="InterPro" id="IPR017261">
    <property type="entry name" value="DNA_mismatch_repair_MutS/MSH"/>
</dbReference>
<evidence type="ECO:0000256" key="2">
    <source>
        <dbReference type="ARBA" id="ARBA00021982"/>
    </source>
</evidence>
<sequence length="885" mass="97176">MTNSVPSTESRTRRSRMREAEELVPSRRQYLRLKAQYPNAILLYRLGDFYEAFDQDAEIVARDARITLTSRSFGRNGRVPMAGIPHHALHHYLGRLLAAGHTVAIAEQLSEPGRGLVERAVTRVLTPGTVAEAALLPATENCYLAAVAFLGDRIGLAWVDVSTGEFATMELAGRDRVELLAEEFARLAPAECLVPETFEGTLPPAGRLTRLEPWHFDPDRAAQRLRTLFGVQSLAPFGCEHAPAALAAAGAIVAYLERTNPSLVSLLTSLRTELPAYRVGLDAATRRNLELTRSLRTGGTRGSLLGILDLTCTPMGARALRRLVSEPIRDLVELRRRQDFVATLVASPELRHRLAQILLGAGDLERLTSRIVQGTASVRDFLTLRQALATAEALVGTLRATSHEPLRAFAETAGSCNDLAALLERAIVEDEEGARIRPGFCPELDAELAAIQETRRFLATLEQRERERTGIRSLKVGYNKVFGYYIEVTRPHLHRVPPEYVRKQTVATGERFITPELKDAEARLLAAEARIAALERSALERLTREVTCRTGAVLHLARWIAQLDAFRALAEVAARYGWVRPELEESDTLEIIGGRHPVVEATLDDHPFVPNDCQLGGEGPQILLVTGPNMGGKSTYLRQVALIVLLAQIGSFVPAQRARIGLVDRIFSRIGAHDDLPGGQSTFMVEMIETATILRQATRRSLVILDEVGRGTATQDGLAIARAVLEDLHDRVGARTLFATHFLELTALTSELPRVANVHVAAIERDGRVVFLYRVLPGPADRAYGIHVARLAGLPSWVADRAETLLSAPPSAVTVAQQENEQPCFAEARGPRQLPLPGFPDRSAAAQALARELLALDLNQLSPRQALDWLFQQQARLRGITTLQA</sequence>
<dbReference type="AlphaFoldDB" id="A0A7C1XJV7"/>
<evidence type="ECO:0000256" key="10">
    <source>
        <dbReference type="RuleBase" id="RU003756"/>
    </source>
</evidence>